<reference evidence="1 2" key="1">
    <citation type="submission" date="2018-12" db="EMBL/GenBank/DDBJ databases">
        <authorList>
            <person name="Grouzdev D.S."/>
            <person name="Krutkina M.S."/>
        </authorList>
    </citation>
    <scope>NUCLEOTIDE SEQUENCE [LARGE SCALE GENOMIC DNA]</scope>
    <source>
        <strain evidence="1 2">RmlP026</strain>
    </source>
</reference>
<dbReference type="EMBL" id="QYBB01000058">
    <property type="protein sequence ID" value="RYC29300.1"/>
    <property type="molecule type" value="Genomic_DNA"/>
</dbReference>
<sequence length="145" mass="16304">MTTATIPDDLRPRLGKFVRLLASDQPGDVVAAATAIKRALAAHGADLNDLGDDIDRHAEPLVIYVDRPQTRRQSRAEAGHIDWTSSHRIHVAATLERGLIRFPFNQWERDFIGNIVGRLRNPRSRLTFKQAEVAERLVAKVEHGR</sequence>
<evidence type="ECO:0000313" key="1">
    <source>
        <dbReference type="EMBL" id="RYC29300.1"/>
    </source>
</evidence>
<dbReference type="OrthoDB" id="7998115at2"/>
<organism evidence="1 2">
    <name type="scientific">Lichenibacterium minor</name>
    <dbReference type="NCBI Taxonomy" id="2316528"/>
    <lineage>
        <taxon>Bacteria</taxon>
        <taxon>Pseudomonadati</taxon>
        <taxon>Pseudomonadota</taxon>
        <taxon>Alphaproteobacteria</taxon>
        <taxon>Hyphomicrobiales</taxon>
        <taxon>Lichenihabitantaceae</taxon>
        <taxon>Lichenibacterium</taxon>
    </lineage>
</organism>
<dbReference type="RefSeq" id="WP_129229615.1">
    <property type="nucleotide sequence ID" value="NZ_QYBB01000058.1"/>
</dbReference>
<accession>A0A4Q2TZT7</accession>
<name>A0A4Q2TZT7_9HYPH</name>
<proteinExistence type="predicted"/>
<dbReference type="AlphaFoldDB" id="A0A4Q2TZT7"/>
<comment type="caution">
    <text evidence="1">The sequence shown here is derived from an EMBL/GenBank/DDBJ whole genome shotgun (WGS) entry which is preliminary data.</text>
</comment>
<gene>
    <name evidence="1" type="ORF">D3273_24630</name>
</gene>
<evidence type="ECO:0000313" key="2">
    <source>
        <dbReference type="Proteomes" id="UP000290759"/>
    </source>
</evidence>
<reference evidence="1 2" key="2">
    <citation type="submission" date="2019-02" db="EMBL/GenBank/DDBJ databases">
        <title>'Lichenibacterium ramalinii' gen. nov. sp. nov., 'Lichenibacterium minor' gen. nov. sp. nov.</title>
        <authorList>
            <person name="Pankratov T."/>
        </authorList>
    </citation>
    <scope>NUCLEOTIDE SEQUENCE [LARGE SCALE GENOMIC DNA]</scope>
    <source>
        <strain evidence="1 2">RmlP026</strain>
    </source>
</reference>
<protein>
    <submittedName>
        <fullName evidence="1">Uncharacterized protein</fullName>
    </submittedName>
</protein>
<dbReference type="Proteomes" id="UP000290759">
    <property type="component" value="Unassembled WGS sequence"/>
</dbReference>
<keyword evidence="2" id="KW-1185">Reference proteome</keyword>